<name>E2ZAX4_9FIRM</name>
<feature type="domain" description="IrrE N-terminal-like" evidence="1">
    <location>
        <begin position="6"/>
        <end position="64"/>
    </location>
</feature>
<protein>
    <recommendedName>
        <fullName evidence="1">IrrE N-terminal-like domain-containing protein</fullName>
    </recommendedName>
</protein>
<dbReference type="Pfam" id="PF06114">
    <property type="entry name" value="Peptidase_M78"/>
    <property type="match status" value="1"/>
</dbReference>
<gene>
    <name evidence="2" type="ORF">HMPREF9429_00595</name>
</gene>
<sequence length="95" mass="10808">MKGRNKSLNVTLLYAELKPSQTAVVRENEDGSYTILINKNKCPERQIQGVLHELAHIKNDDFSNDLHADMVESLLHNANPCPRVAEDVEFYCRVV</sequence>
<comment type="caution">
    <text evidence="2">The sequence shown here is derived from an EMBL/GenBank/DDBJ whole genome shotgun (WGS) entry which is preliminary data.</text>
</comment>
<keyword evidence="3" id="KW-1185">Reference proteome</keyword>
<dbReference type="STRING" id="706434.HMPREF9429_00595"/>
<dbReference type="Gene3D" id="1.10.10.2910">
    <property type="match status" value="1"/>
</dbReference>
<dbReference type="InterPro" id="IPR010359">
    <property type="entry name" value="IrrE_HExxH"/>
</dbReference>
<evidence type="ECO:0000259" key="1">
    <source>
        <dbReference type="Pfam" id="PF06114"/>
    </source>
</evidence>
<dbReference type="Proteomes" id="UP000003195">
    <property type="component" value="Unassembled WGS sequence"/>
</dbReference>
<dbReference type="AlphaFoldDB" id="E2ZAX4"/>
<proteinExistence type="predicted"/>
<dbReference type="EMBL" id="AECS01000013">
    <property type="protein sequence ID" value="EFQ04554.1"/>
    <property type="molecule type" value="Genomic_DNA"/>
</dbReference>
<evidence type="ECO:0000313" key="2">
    <source>
        <dbReference type="EMBL" id="EFQ04554.1"/>
    </source>
</evidence>
<organism evidence="2 3">
    <name type="scientific">Megasphaera micronuciformis F0359</name>
    <dbReference type="NCBI Taxonomy" id="706434"/>
    <lineage>
        <taxon>Bacteria</taxon>
        <taxon>Bacillati</taxon>
        <taxon>Bacillota</taxon>
        <taxon>Negativicutes</taxon>
        <taxon>Veillonellales</taxon>
        <taxon>Veillonellaceae</taxon>
        <taxon>Megasphaera</taxon>
    </lineage>
</organism>
<accession>E2ZAX4</accession>
<evidence type="ECO:0000313" key="3">
    <source>
        <dbReference type="Proteomes" id="UP000003195"/>
    </source>
</evidence>
<dbReference type="HOGENOM" id="CLU_184431_0_0_9"/>
<reference evidence="2 3" key="1">
    <citation type="submission" date="2010-08" db="EMBL/GenBank/DDBJ databases">
        <authorList>
            <person name="Weinstock G."/>
            <person name="Sodergren E."/>
            <person name="Clifton S."/>
            <person name="Fulton L."/>
            <person name="Fulton B."/>
            <person name="Courtney L."/>
            <person name="Fronick C."/>
            <person name="Harrison M."/>
            <person name="Strong C."/>
            <person name="Farmer C."/>
            <person name="Delahaunty K."/>
            <person name="Markovic C."/>
            <person name="Hall O."/>
            <person name="Minx P."/>
            <person name="Tomlinson C."/>
            <person name="Mitreva M."/>
            <person name="Hou S."/>
            <person name="Chen J."/>
            <person name="Wollam A."/>
            <person name="Pepin K.H."/>
            <person name="Johnson M."/>
            <person name="Bhonagiri V."/>
            <person name="Zhang X."/>
            <person name="Suruliraj S."/>
            <person name="Warren W."/>
            <person name="Chinwalla A."/>
            <person name="Mardis E.R."/>
            <person name="Wilson R.K."/>
        </authorList>
    </citation>
    <scope>NUCLEOTIDE SEQUENCE [LARGE SCALE GENOMIC DNA]</scope>
    <source>
        <strain evidence="2 3">F0359</strain>
    </source>
</reference>